<evidence type="ECO:0000313" key="3">
    <source>
        <dbReference type="Proteomes" id="UP001501116"/>
    </source>
</evidence>
<dbReference type="EMBL" id="BAAANN010000044">
    <property type="protein sequence ID" value="GAA1986407.1"/>
    <property type="molecule type" value="Genomic_DNA"/>
</dbReference>
<comment type="caution">
    <text evidence="2">The sequence shown here is derived from an EMBL/GenBank/DDBJ whole genome shotgun (WGS) entry which is preliminary data.</text>
</comment>
<feature type="region of interest" description="Disordered" evidence="1">
    <location>
        <begin position="52"/>
        <end position="110"/>
    </location>
</feature>
<feature type="compositionally biased region" description="Polar residues" evidence="1">
    <location>
        <begin position="53"/>
        <end position="66"/>
    </location>
</feature>
<evidence type="ECO:0000313" key="2">
    <source>
        <dbReference type="EMBL" id="GAA1986407.1"/>
    </source>
</evidence>
<proteinExistence type="predicted"/>
<name>A0ABN2SGN2_9PSEU</name>
<dbReference type="Proteomes" id="UP001501116">
    <property type="component" value="Unassembled WGS sequence"/>
</dbReference>
<gene>
    <name evidence="2" type="ORF">GCM10009754_75360</name>
</gene>
<organism evidence="2 3">
    <name type="scientific">Amycolatopsis minnesotensis</name>
    <dbReference type="NCBI Taxonomy" id="337894"/>
    <lineage>
        <taxon>Bacteria</taxon>
        <taxon>Bacillati</taxon>
        <taxon>Actinomycetota</taxon>
        <taxon>Actinomycetes</taxon>
        <taxon>Pseudonocardiales</taxon>
        <taxon>Pseudonocardiaceae</taxon>
        <taxon>Amycolatopsis</taxon>
    </lineage>
</organism>
<accession>A0ABN2SGN2</accession>
<protein>
    <submittedName>
        <fullName evidence="2">Uncharacterized protein</fullName>
    </submittedName>
</protein>
<reference evidence="2 3" key="1">
    <citation type="journal article" date="2019" name="Int. J. Syst. Evol. Microbiol.">
        <title>The Global Catalogue of Microorganisms (GCM) 10K type strain sequencing project: providing services to taxonomists for standard genome sequencing and annotation.</title>
        <authorList>
            <consortium name="The Broad Institute Genomics Platform"/>
            <consortium name="The Broad Institute Genome Sequencing Center for Infectious Disease"/>
            <person name="Wu L."/>
            <person name="Ma J."/>
        </authorList>
    </citation>
    <scope>NUCLEOTIDE SEQUENCE [LARGE SCALE GENOMIC DNA]</scope>
    <source>
        <strain evidence="2 3">JCM 14545</strain>
    </source>
</reference>
<sequence>MAEAWSRQGAWSLKDAFTASDSLKDTFRASTPERKAHIHDIHAYQALQGIAESASTTGADPTSSARQGEKPAPWGCGGLAPTAKQNTGKAADRPPNTVGAAGIEPATARV</sequence>
<keyword evidence="3" id="KW-1185">Reference proteome</keyword>
<evidence type="ECO:0000256" key="1">
    <source>
        <dbReference type="SAM" id="MobiDB-lite"/>
    </source>
</evidence>